<organism evidence="1 2">
    <name type="scientific">Dreissena polymorpha</name>
    <name type="common">Zebra mussel</name>
    <name type="synonym">Mytilus polymorpha</name>
    <dbReference type="NCBI Taxonomy" id="45954"/>
    <lineage>
        <taxon>Eukaryota</taxon>
        <taxon>Metazoa</taxon>
        <taxon>Spiralia</taxon>
        <taxon>Lophotrochozoa</taxon>
        <taxon>Mollusca</taxon>
        <taxon>Bivalvia</taxon>
        <taxon>Autobranchia</taxon>
        <taxon>Heteroconchia</taxon>
        <taxon>Euheterodonta</taxon>
        <taxon>Imparidentia</taxon>
        <taxon>Neoheterodontei</taxon>
        <taxon>Myida</taxon>
        <taxon>Dreissenoidea</taxon>
        <taxon>Dreissenidae</taxon>
        <taxon>Dreissena</taxon>
    </lineage>
</organism>
<dbReference type="AlphaFoldDB" id="A0A9D4L4Y7"/>
<reference evidence="1" key="1">
    <citation type="journal article" date="2019" name="bioRxiv">
        <title>The Genome of the Zebra Mussel, Dreissena polymorpha: A Resource for Invasive Species Research.</title>
        <authorList>
            <person name="McCartney M.A."/>
            <person name="Auch B."/>
            <person name="Kono T."/>
            <person name="Mallez S."/>
            <person name="Zhang Y."/>
            <person name="Obille A."/>
            <person name="Becker A."/>
            <person name="Abrahante J.E."/>
            <person name="Garbe J."/>
            <person name="Badalamenti J.P."/>
            <person name="Herman A."/>
            <person name="Mangelson H."/>
            <person name="Liachko I."/>
            <person name="Sullivan S."/>
            <person name="Sone E.D."/>
            <person name="Koren S."/>
            <person name="Silverstein K.A.T."/>
            <person name="Beckman K.B."/>
            <person name="Gohl D.M."/>
        </authorList>
    </citation>
    <scope>NUCLEOTIDE SEQUENCE</scope>
    <source>
        <strain evidence="1">Duluth1</strain>
        <tissue evidence="1">Whole animal</tissue>
    </source>
</reference>
<accession>A0A9D4L4Y7</accession>
<dbReference type="EMBL" id="JAIWYP010000003">
    <property type="protein sequence ID" value="KAH3851858.1"/>
    <property type="molecule type" value="Genomic_DNA"/>
</dbReference>
<gene>
    <name evidence="1" type="ORF">DPMN_094345</name>
</gene>
<proteinExistence type="predicted"/>
<evidence type="ECO:0000313" key="1">
    <source>
        <dbReference type="EMBL" id="KAH3851858.1"/>
    </source>
</evidence>
<comment type="caution">
    <text evidence="1">The sequence shown here is derived from an EMBL/GenBank/DDBJ whole genome shotgun (WGS) entry which is preliminary data.</text>
</comment>
<reference evidence="1" key="2">
    <citation type="submission" date="2020-11" db="EMBL/GenBank/DDBJ databases">
        <authorList>
            <person name="McCartney M.A."/>
            <person name="Auch B."/>
            <person name="Kono T."/>
            <person name="Mallez S."/>
            <person name="Becker A."/>
            <person name="Gohl D.M."/>
            <person name="Silverstein K.A.T."/>
            <person name="Koren S."/>
            <person name="Bechman K.B."/>
            <person name="Herman A."/>
            <person name="Abrahante J.E."/>
            <person name="Garbe J."/>
        </authorList>
    </citation>
    <scope>NUCLEOTIDE SEQUENCE</scope>
    <source>
        <strain evidence="1">Duluth1</strain>
        <tissue evidence="1">Whole animal</tissue>
    </source>
</reference>
<keyword evidence="2" id="KW-1185">Reference proteome</keyword>
<protein>
    <submittedName>
        <fullName evidence="1">Uncharacterized protein</fullName>
    </submittedName>
</protein>
<name>A0A9D4L4Y7_DREPO</name>
<sequence>MHEFRSKLLSIFVKPRLKVFKGIARIKALDGFLAGETNKLVHILNLVQLLLFGIIGCLSYPSIEIRDSYSRQTKAIRLANCQFDDVLHTNCYSCARLYDSHALYKDCCKGVDTILAEICATGRRAARFTTGNYRTTSSTSQMIADLGLPILELRRQHSKFLMIYRITCGLLDIPATDLLRRSIKSTRWSVTGYHTAEQTPTVTPSSSLELDCGTSYQSISQFYRPQSHSGKDWPASNSNIQLS</sequence>
<evidence type="ECO:0000313" key="2">
    <source>
        <dbReference type="Proteomes" id="UP000828390"/>
    </source>
</evidence>
<dbReference type="Proteomes" id="UP000828390">
    <property type="component" value="Unassembled WGS sequence"/>
</dbReference>